<dbReference type="Proteomes" id="UP000566985">
    <property type="component" value="Unassembled WGS sequence"/>
</dbReference>
<accession>A0A7Y6NHP1</accession>
<name>A0A7Y6NHP1_9GAMM</name>
<sequence>MAKYARIDNGSVAEIFETEQDITKLFHPDLIWVDITNVDPSPEYGWIYKAKKFSKPQIDYKLINDNRKQELRLSAESNISVLQYAADLEMATPEESTLLTSWKKYLVLLSRVNTDTESEVDWPEQPVSAFN</sequence>
<dbReference type="GeneID" id="57347458"/>
<dbReference type="EMBL" id="JABWPM010000031">
    <property type="protein sequence ID" value="NUY98742.1"/>
    <property type="molecule type" value="Genomic_DNA"/>
</dbReference>
<comment type="caution">
    <text evidence="1">The sequence shown here is derived from an EMBL/GenBank/DDBJ whole genome shotgun (WGS) entry which is preliminary data.</text>
</comment>
<dbReference type="AlphaFoldDB" id="A0A7Y6NHP1"/>
<dbReference type="Pfam" id="PF02413">
    <property type="entry name" value="Caudo_TAP"/>
    <property type="match status" value="1"/>
</dbReference>
<evidence type="ECO:0000313" key="2">
    <source>
        <dbReference type="Proteomes" id="UP000566985"/>
    </source>
</evidence>
<dbReference type="RefSeq" id="WP_069729878.1">
    <property type="nucleotide sequence ID" value="NZ_JABWPE010000031.1"/>
</dbReference>
<proteinExistence type="predicted"/>
<reference evidence="1 2" key="1">
    <citation type="submission" date="2020-05" db="EMBL/GenBank/DDBJ databases">
        <title>Whole Genome Sequences of Enterobacteriales Associated with the International Space Station.</title>
        <authorList>
            <person name="Bharadwaj A."/>
            <person name="Daudu R."/>
            <person name="Singh N."/>
            <person name="Wood J."/>
            <person name="Debieu M."/>
            <person name="Mason C."/>
            <person name="Wang C."/>
            <person name="Venkateswaran K."/>
        </authorList>
    </citation>
    <scope>NUCLEOTIDE SEQUENCE [LARGE SCALE GENOMIC DNA]</scope>
    <source>
        <strain evidence="1 2">IF5SW-B1</strain>
    </source>
</reference>
<gene>
    <name evidence="1" type="ORF">HU668_20020</name>
</gene>
<protein>
    <submittedName>
        <fullName evidence="1">Tail fiber assembly protein</fullName>
    </submittedName>
</protein>
<evidence type="ECO:0000313" key="1">
    <source>
        <dbReference type="EMBL" id="NUY98742.1"/>
    </source>
</evidence>
<organism evidence="1 2">
    <name type="scientific">Pantoea brenneri</name>
    <dbReference type="NCBI Taxonomy" id="472694"/>
    <lineage>
        <taxon>Bacteria</taxon>
        <taxon>Pseudomonadati</taxon>
        <taxon>Pseudomonadota</taxon>
        <taxon>Gammaproteobacteria</taxon>
        <taxon>Enterobacterales</taxon>
        <taxon>Erwiniaceae</taxon>
        <taxon>Pantoea</taxon>
    </lineage>
</organism>
<dbReference type="InterPro" id="IPR003458">
    <property type="entry name" value="Phage_T4_Gp38_tail_assem"/>
</dbReference>